<keyword evidence="2" id="KW-1185">Reference proteome</keyword>
<dbReference type="SUPFAM" id="SSF55781">
    <property type="entry name" value="GAF domain-like"/>
    <property type="match status" value="1"/>
</dbReference>
<evidence type="ECO:0000313" key="2">
    <source>
        <dbReference type="Proteomes" id="UP000324209"/>
    </source>
</evidence>
<evidence type="ECO:0000313" key="1">
    <source>
        <dbReference type="EMBL" id="QEN07268.1"/>
    </source>
</evidence>
<protein>
    <recommendedName>
        <fullName evidence="3">GAF domain-containing protein</fullName>
    </recommendedName>
</protein>
<organism evidence="1 2">
    <name type="scientific">Oceanispirochaeta crateris</name>
    <dbReference type="NCBI Taxonomy" id="2518645"/>
    <lineage>
        <taxon>Bacteria</taxon>
        <taxon>Pseudomonadati</taxon>
        <taxon>Spirochaetota</taxon>
        <taxon>Spirochaetia</taxon>
        <taxon>Spirochaetales</taxon>
        <taxon>Spirochaetaceae</taxon>
        <taxon>Oceanispirochaeta</taxon>
    </lineage>
</organism>
<gene>
    <name evidence="1" type="ORF">EXM22_04425</name>
</gene>
<sequence length="155" mass="17734">MKPSVEEQILFPALNSKKIHLIPDLLDNVFSLTGSDLAHWYGIDETGDVVCRKAKGIFRSSSCDSDAPWIEFIVDCRELLVQNTRENKVFPELLLHKKMQSALVCPIILEGLFTEIILLNSLQSNHFGQDLLNKTEEFRTYASMVLRDRPQENNE</sequence>
<dbReference type="RefSeq" id="WP_149485350.1">
    <property type="nucleotide sequence ID" value="NZ_CP036150.1"/>
</dbReference>
<evidence type="ECO:0008006" key="3">
    <source>
        <dbReference type="Google" id="ProtNLM"/>
    </source>
</evidence>
<dbReference type="AlphaFoldDB" id="A0A5C1QIZ7"/>
<proteinExistence type="predicted"/>
<dbReference type="KEGG" id="ock:EXM22_04425"/>
<name>A0A5C1QIZ7_9SPIO</name>
<reference evidence="1 2" key="1">
    <citation type="submission" date="2019-02" db="EMBL/GenBank/DDBJ databases">
        <title>Complete Genome Sequence and Methylome Analysis of free living Spirochaetas.</title>
        <authorList>
            <person name="Fomenkov A."/>
            <person name="Dubinina G."/>
            <person name="Leshcheva N."/>
            <person name="Mikheeva N."/>
            <person name="Grabovich M."/>
            <person name="Vincze T."/>
            <person name="Roberts R.J."/>
        </authorList>
    </citation>
    <scope>NUCLEOTIDE SEQUENCE [LARGE SCALE GENOMIC DNA]</scope>
    <source>
        <strain evidence="1 2">K2</strain>
    </source>
</reference>
<dbReference type="Proteomes" id="UP000324209">
    <property type="component" value="Chromosome"/>
</dbReference>
<dbReference type="EMBL" id="CP036150">
    <property type="protein sequence ID" value="QEN07268.1"/>
    <property type="molecule type" value="Genomic_DNA"/>
</dbReference>
<accession>A0A5C1QIZ7</accession>